<evidence type="ECO:0008006" key="3">
    <source>
        <dbReference type="Google" id="ProtNLM"/>
    </source>
</evidence>
<dbReference type="RefSeq" id="WP_339097047.1">
    <property type="nucleotide sequence ID" value="NZ_CP149782.1"/>
</dbReference>
<name>A0AAU6Q512_9DEIO</name>
<protein>
    <recommendedName>
        <fullName evidence="3">M-like protein</fullName>
    </recommendedName>
</protein>
<feature type="region of interest" description="Disordered" evidence="1">
    <location>
        <begin position="1"/>
        <end position="62"/>
    </location>
</feature>
<accession>A0AAU6Q512</accession>
<evidence type="ECO:0000313" key="2">
    <source>
        <dbReference type="EMBL" id="WYF45720.1"/>
    </source>
</evidence>
<evidence type="ECO:0000256" key="1">
    <source>
        <dbReference type="SAM" id="MobiDB-lite"/>
    </source>
</evidence>
<feature type="compositionally biased region" description="Basic and acidic residues" evidence="1">
    <location>
        <begin position="46"/>
        <end position="62"/>
    </location>
</feature>
<gene>
    <name evidence="2" type="ORF">WDJ50_06280</name>
</gene>
<reference evidence="2" key="1">
    <citation type="submission" date="2024-03" db="EMBL/GenBank/DDBJ databases">
        <title>Deinococcus weizhi sp. nov., isolated from human skin.</title>
        <authorList>
            <person name="Wei Z."/>
            <person name="Tian F."/>
            <person name="Yang C."/>
            <person name="Xin L.T."/>
            <person name="Wen Z.J."/>
            <person name="Lan K.C."/>
            <person name="Yu L."/>
            <person name="Zhe W."/>
            <person name="Dan F.D."/>
            <person name="Jun W."/>
            <person name="Rui Z."/>
            <person name="Yong X.J."/>
            <person name="Ting Y."/>
            <person name="Wei X."/>
            <person name="Xu Z.G."/>
            <person name="Xin Z."/>
            <person name="Dong F.G."/>
            <person name="Ni X.M."/>
            <person name="Zheng M.G."/>
            <person name="Chun Y."/>
            <person name="Qian W.X."/>
        </authorList>
    </citation>
    <scope>NUCLEOTIDE SEQUENCE</scope>
    <source>
        <strain evidence="2">VB142</strain>
    </source>
</reference>
<feature type="compositionally biased region" description="Low complexity" evidence="1">
    <location>
        <begin position="9"/>
        <end position="24"/>
    </location>
</feature>
<proteinExistence type="predicted"/>
<dbReference type="EMBL" id="CP149782">
    <property type="protein sequence ID" value="WYF45720.1"/>
    <property type="molecule type" value="Genomic_DNA"/>
</dbReference>
<sequence>MTDDKQSNPGTDTAAPADITAPAGSRADGVSEGANTNFGPTLDAVPHADGETKPSAEQSDKQ</sequence>
<organism evidence="2">
    <name type="scientific">Deinococcus sp. VB142</name>
    <dbReference type="NCBI Taxonomy" id="3112952"/>
    <lineage>
        <taxon>Bacteria</taxon>
        <taxon>Thermotogati</taxon>
        <taxon>Deinococcota</taxon>
        <taxon>Deinococci</taxon>
        <taxon>Deinococcales</taxon>
        <taxon>Deinococcaceae</taxon>
        <taxon>Deinococcus</taxon>
    </lineage>
</organism>
<dbReference type="AlphaFoldDB" id="A0AAU6Q512"/>